<keyword evidence="3" id="KW-0732">Signal</keyword>
<accession>A0A517YH00</accession>
<evidence type="ECO:0000313" key="5">
    <source>
        <dbReference type="EMBL" id="QDU29514.1"/>
    </source>
</evidence>
<keyword evidence="1" id="KW-0677">Repeat</keyword>
<proteinExistence type="predicted"/>
<dbReference type="OrthoDB" id="225731at2"/>
<sequence length="1013" mass="112002" precursor="true">MLIRIALHTLAGLLILNLSSASTFAQTQDDLEQFAASASQYMKLRVAGRVAEAARAAEETRDIVRRRFPKRDQFKGTLLLAEARGYEGRYREAVELWQQTLEQLKDFTPQNETERQMAVLCYGDSLRTIGVCLERLGRTADTIPYHEAAIRFWSQVQHPEAQSHLARAKTSFADTHRLLGDLDKAAQLSAEATAILEPLARAETSIGSATRNLCDAIHIGGHVAMQQDRYDLAETRFRRALRLRVAENGMHHLDTAVILDSFVQLYAVQGRWQEAEMYCRAELAAYDLSVGKDHVEVTKVQLRMAQLLNHQDRSAEAEPLARQAVAKLAAELGTDNPRTTLANQELVKTLWLQEKYSEAEPILKNSLDFEIKIYGPESARLADSLLQYAHLKIFQDDHAETLRILDRLTAIHQLSPLPSQKVQNLLGTRAVALWLSGQQAEAVTALDLCLEQTELLRTFASGAERERAEMFLGTNASYATAVKWQAELKDVAKLFTMIERAKARSFLDELKLKNIDLLAGLSDAVRDELKHNENQLRQAVMAAENRLNELPAPGPKPSAELITQHKNLAGEVLAARDELYQYLTDLRSASPVYRELIGQKSNAATIPQVQQLMGDDELHLTYYIDKFESYVVAVRKTSAEFAPLVIDETTAAQLGVAAGPLTVGVLNQILQDKQTGLLTIMSSHKRHDEDQSKRLSLLWKLLIPQAEQDALISGKLKLLTIIPDGPLALLPFETLVVNDDIDNPEYLLDVGPPIAYAPSASVLLNLAGRAPSDAAAAQKLLTLGDPNYAPASTTTDAVDRQLGLSRSIDRFRAGLTRLPYTGKESNWVQQNFEKIGFTTVKVTGPAATEAAIRQHAPGRQIIHLACHGMADQNYGNFFGALAIAPGRAGDPRDDGYLSMSEIYELNLDGCELAILSACETNYGPQQQGEGVWALSRGFLVAGSRRVVASNWVVDDAAGATLVSYFAGYLTLAGKDPTARNYASALHNAKKQVRKQEQWKHPFFWSSLVLVGPK</sequence>
<feature type="chain" id="PRO_5022143663" evidence="3">
    <location>
        <begin position="26"/>
        <end position="1013"/>
    </location>
</feature>
<dbReference type="SMART" id="SM00028">
    <property type="entry name" value="TPR"/>
    <property type="match status" value="4"/>
</dbReference>
<dbReference type="InterPro" id="IPR011990">
    <property type="entry name" value="TPR-like_helical_dom_sf"/>
</dbReference>
<name>A0A517YH00_9BACT</name>
<organism evidence="5 6">
    <name type="scientific">Anatilimnocola aggregata</name>
    <dbReference type="NCBI Taxonomy" id="2528021"/>
    <lineage>
        <taxon>Bacteria</taxon>
        <taxon>Pseudomonadati</taxon>
        <taxon>Planctomycetota</taxon>
        <taxon>Planctomycetia</taxon>
        <taxon>Pirellulales</taxon>
        <taxon>Pirellulaceae</taxon>
        <taxon>Anatilimnocola</taxon>
    </lineage>
</organism>
<dbReference type="InterPro" id="IPR019734">
    <property type="entry name" value="TPR_rpt"/>
</dbReference>
<dbReference type="AlphaFoldDB" id="A0A517YH00"/>
<dbReference type="EMBL" id="CP036274">
    <property type="protein sequence ID" value="QDU29514.1"/>
    <property type="molecule type" value="Genomic_DNA"/>
</dbReference>
<keyword evidence="6" id="KW-1185">Reference proteome</keyword>
<feature type="domain" description="CHAT" evidence="4">
    <location>
        <begin position="695"/>
        <end position="1011"/>
    </location>
</feature>
<evidence type="ECO:0000313" key="6">
    <source>
        <dbReference type="Proteomes" id="UP000315017"/>
    </source>
</evidence>
<dbReference type="Gene3D" id="1.25.40.10">
    <property type="entry name" value="Tetratricopeptide repeat domain"/>
    <property type="match status" value="2"/>
</dbReference>
<keyword evidence="2" id="KW-0802">TPR repeat</keyword>
<dbReference type="PANTHER" id="PTHR45641:SF19">
    <property type="entry name" value="NEPHROCYSTIN-3"/>
    <property type="match status" value="1"/>
</dbReference>
<dbReference type="SUPFAM" id="SSF48452">
    <property type="entry name" value="TPR-like"/>
    <property type="match status" value="3"/>
</dbReference>
<dbReference type="RefSeq" id="WP_145093425.1">
    <property type="nucleotide sequence ID" value="NZ_CP036274.1"/>
</dbReference>
<evidence type="ECO:0000256" key="1">
    <source>
        <dbReference type="ARBA" id="ARBA00022737"/>
    </source>
</evidence>
<feature type="signal peptide" evidence="3">
    <location>
        <begin position="1"/>
        <end position="25"/>
    </location>
</feature>
<dbReference type="KEGG" id="aagg:ETAA8_46260"/>
<dbReference type="PANTHER" id="PTHR45641">
    <property type="entry name" value="TETRATRICOPEPTIDE REPEAT PROTEIN (AFU_ORTHOLOGUE AFUA_6G03870)"/>
    <property type="match status" value="1"/>
</dbReference>
<protein>
    <submittedName>
        <fullName evidence="5">CHAT domain protein</fullName>
    </submittedName>
</protein>
<evidence type="ECO:0000259" key="4">
    <source>
        <dbReference type="Pfam" id="PF12770"/>
    </source>
</evidence>
<dbReference type="InterPro" id="IPR024983">
    <property type="entry name" value="CHAT_dom"/>
</dbReference>
<gene>
    <name evidence="5" type="ORF">ETAA8_46260</name>
</gene>
<evidence type="ECO:0000256" key="2">
    <source>
        <dbReference type="ARBA" id="ARBA00022803"/>
    </source>
</evidence>
<dbReference type="Proteomes" id="UP000315017">
    <property type="component" value="Chromosome"/>
</dbReference>
<dbReference type="Pfam" id="PF12770">
    <property type="entry name" value="CHAT"/>
    <property type="match status" value="1"/>
</dbReference>
<reference evidence="5 6" key="1">
    <citation type="submission" date="2019-02" db="EMBL/GenBank/DDBJ databases">
        <title>Deep-cultivation of Planctomycetes and their phenomic and genomic characterization uncovers novel biology.</title>
        <authorList>
            <person name="Wiegand S."/>
            <person name="Jogler M."/>
            <person name="Boedeker C."/>
            <person name="Pinto D."/>
            <person name="Vollmers J."/>
            <person name="Rivas-Marin E."/>
            <person name="Kohn T."/>
            <person name="Peeters S.H."/>
            <person name="Heuer A."/>
            <person name="Rast P."/>
            <person name="Oberbeckmann S."/>
            <person name="Bunk B."/>
            <person name="Jeske O."/>
            <person name="Meyerdierks A."/>
            <person name="Storesund J.E."/>
            <person name="Kallscheuer N."/>
            <person name="Luecker S."/>
            <person name="Lage O.M."/>
            <person name="Pohl T."/>
            <person name="Merkel B.J."/>
            <person name="Hornburger P."/>
            <person name="Mueller R.-W."/>
            <person name="Bruemmer F."/>
            <person name="Labrenz M."/>
            <person name="Spormann A.M."/>
            <person name="Op den Camp H."/>
            <person name="Overmann J."/>
            <person name="Amann R."/>
            <person name="Jetten M.S.M."/>
            <person name="Mascher T."/>
            <person name="Medema M.H."/>
            <person name="Devos D.P."/>
            <person name="Kaster A.-K."/>
            <person name="Ovreas L."/>
            <person name="Rohde M."/>
            <person name="Galperin M.Y."/>
            <person name="Jogler C."/>
        </authorList>
    </citation>
    <scope>NUCLEOTIDE SEQUENCE [LARGE SCALE GENOMIC DNA]</scope>
    <source>
        <strain evidence="5 6">ETA_A8</strain>
    </source>
</reference>
<evidence type="ECO:0000256" key="3">
    <source>
        <dbReference type="SAM" id="SignalP"/>
    </source>
</evidence>